<organism evidence="7 8">
    <name type="scientific">Phytopseudomonas argentinensis</name>
    <dbReference type="NCBI Taxonomy" id="289370"/>
    <lineage>
        <taxon>Bacteria</taxon>
        <taxon>Pseudomonadati</taxon>
        <taxon>Pseudomonadota</taxon>
        <taxon>Gammaproteobacteria</taxon>
        <taxon>Pseudomonadales</taxon>
        <taxon>Pseudomonadaceae</taxon>
        <taxon>Phytopseudomonas</taxon>
    </lineage>
</organism>
<feature type="transmembrane region" description="Helical" evidence="6">
    <location>
        <begin position="95"/>
        <end position="113"/>
    </location>
</feature>
<evidence type="ECO:0000256" key="5">
    <source>
        <dbReference type="ARBA" id="ARBA00023136"/>
    </source>
</evidence>
<evidence type="ECO:0000256" key="4">
    <source>
        <dbReference type="ARBA" id="ARBA00022989"/>
    </source>
</evidence>
<evidence type="ECO:0000313" key="8">
    <source>
        <dbReference type="Proteomes" id="UP000183018"/>
    </source>
</evidence>
<dbReference type="Proteomes" id="UP000183018">
    <property type="component" value="Unassembled WGS sequence"/>
</dbReference>
<evidence type="ECO:0000256" key="1">
    <source>
        <dbReference type="ARBA" id="ARBA00004141"/>
    </source>
</evidence>
<dbReference type="AlphaFoldDB" id="A0A1I3PWG2"/>
<sequence>MITIILLGLLVGVILALTGAGGGILAVPLLVFVMGLDIAEAGPIGLLAVGLAASLGAAMGLRDGIVRYKAALLVAVAGIFCSPIGLWVAQRLPNRPLMGIFALVLLYIAWLTWRRTQALPQGRSAFMAKPPPCQLDVNRGKLNWTGPCAWALTLSGLVAGALSGLLGVGGGFVLVPALQRYTNLTAQSVLATSLAVIALISAAGVAASSVAGHLDWRLATPFCLGALAGMLGGRIVAGKLSGTALQRGFALVSAAVAAALLIKAML</sequence>
<dbReference type="PANTHER" id="PTHR43701:SF2">
    <property type="entry name" value="MEMBRANE TRANSPORTER PROTEIN YJNA-RELATED"/>
    <property type="match status" value="1"/>
</dbReference>
<feature type="transmembrane region" description="Helical" evidence="6">
    <location>
        <begin position="38"/>
        <end position="58"/>
    </location>
</feature>
<keyword evidence="6" id="KW-1003">Cell membrane</keyword>
<dbReference type="RefSeq" id="WP_074889605.1">
    <property type="nucleotide sequence ID" value="NZ_FORC01000006.1"/>
</dbReference>
<proteinExistence type="inferred from homology"/>
<dbReference type="InterPro" id="IPR051598">
    <property type="entry name" value="TSUP/Inactive_protease-like"/>
</dbReference>
<dbReference type="InterPro" id="IPR002781">
    <property type="entry name" value="TM_pro_TauE-like"/>
</dbReference>
<protein>
    <recommendedName>
        <fullName evidence="6">Probable membrane transporter protein</fullName>
    </recommendedName>
</protein>
<reference evidence="8" key="1">
    <citation type="submission" date="2016-10" db="EMBL/GenBank/DDBJ databases">
        <authorList>
            <person name="Varghese N."/>
            <person name="Submissions S."/>
        </authorList>
    </citation>
    <scope>NUCLEOTIDE SEQUENCE [LARGE SCALE GENOMIC DNA]</scope>
    <source>
        <strain evidence="8">LMG 22563</strain>
    </source>
</reference>
<evidence type="ECO:0000256" key="6">
    <source>
        <dbReference type="RuleBase" id="RU363041"/>
    </source>
</evidence>
<dbReference type="EMBL" id="FORC01000006">
    <property type="protein sequence ID" value="SFJ25809.1"/>
    <property type="molecule type" value="Genomic_DNA"/>
</dbReference>
<dbReference type="GO" id="GO:0005886">
    <property type="term" value="C:plasma membrane"/>
    <property type="evidence" value="ECO:0007669"/>
    <property type="project" value="UniProtKB-SubCell"/>
</dbReference>
<feature type="transmembrane region" description="Helical" evidence="6">
    <location>
        <begin position="218"/>
        <end position="238"/>
    </location>
</feature>
<dbReference type="STRING" id="289370.SAMN05216602_4494"/>
<feature type="transmembrane region" description="Helical" evidence="6">
    <location>
        <begin position="244"/>
        <end position="262"/>
    </location>
</feature>
<gene>
    <name evidence="7" type="ORF">SAMN05216602_4494</name>
</gene>
<keyword evidence="8" id="KW-1185">Reference proteome</keyword>
<evidence type="ECO:0000256" key="3">
    <source>
        <dbReference type="ARBA" id="ARBA00022692"/>
    </source>
</evidence>
<dbReference type="OrthoDB" id="7031597at2"/>
<comment type="similarity">
    <text evidence="2 6">Belongs to the 4-toluene sulfonate uptake permease (TSUP) (TC 2.A.102) family.</text>
</comment>
<dbReference type="PANTHER" id="PTHR43701">
    <property type="entry name" value="MEMBRANE TRANSPORTER PROTEIN MJ0441-RELATED"/>
    <property type="match status" value="1"/>
</dbReference>
<name>A0A1I3PWG2_9GAMM</name>
<keyword evidence="3 6" id="KW-0812">Transmembrane</keyword>
<evidence type="ECO:0000313" key="7">
    <source>
        <dbReference type="EMBL" id="SFJ25809.1"/>
    </source>
</evidence>
<accession>A0A1I3PWG2</accession>
<feature type="transmembrane region" description="Helical" evidence="6">
    <location>
        <begin position="149"/>
        <end position="178"/>
    </location>
</feature>
<evidence type="ECO:0000256" key="2">
    <source>
        <dbReference type="ARBA" id="ARBA00009142"/>
    </source>
</evidence>
<feature type="transmembrane region" description="Helical" evidence="6">
    <location>
        <begin position="184"/>
        <end position="206"/>
    </location>
</feature>
<dbReference type="Pfam" id="PF01925">
    <property type="entry name" value="TauE"/>
    <property type="match status" value="1"/>
</dbReference>
<comment type="subcellular location">
    <subcellularLocation>
        <location evidence="6">Cell membrane</location>
        <topology evidence="6">Multi-pass membrane protein</topology>
    </subcellularLocation>
    <subcellularLocation>
        <location evidence="1">Membrane</location>
        <topology evidence="1">Multi-pass membrane protein</topology>
    </subcellularLocation>
</comment>
<feature type="transmembrane region" description="Helical" evidence="6">
    <location>
        <begin position="70"/>
        <end position="89"/>
    </location>
</feature>
<keyword evidence="5 6" id="KW-0472">Membrane</keyword>
<keyword evidence="4 6" id="KW-1133">Transmembrane helix</keyword>